<dbReference type="Pfam" id="PF02517">
    <property type="entry name" value="Rce1-like"/>
    <property type="match status" value="1"/>
</dbReference>
<dbReference type="RefSeq" id="WP_054491999.1">
    <property type="nucleotide sequence ID" value="NZ_BBZA01000029.1"/>
</dbReference>
<evidence type="ECO:0000313" key="4">
    <source>
        <dbReference type="Proteomes" id="UP000037784"/>
    </source>
</evidence>
<feature type="transmembrane region" description="Helical" evidence="1">
    <location>
        <begin position="226"/>
        <end position="248"/>
    </location>
</feature>
<feature type="transmembrane region" description="Helical" evidence="1">
    <location>
        <begin position="189"/>
        <end position="214"/>
    </location>
</feature>
<feature type="transmembrane region" description="Helical" evidence="1">
    <location>
        <begin position="67"/>
        <end position="91"/>
    </location>
</feature>
<feature type="transmembrane region" description="Helical" evidence="1">
    <location>
        <begin position="268"/>
        <end position="294"/>
    </location>
</feature>
<dbReference type="EMBL" id="BBZA01000029">
    <property type="protein sequence ID" value="GAP62075.1"/>
    <property type="molecule type" value="Genomic_DNA"/>
</dbReference>
<feature type="transmembrane region" description="Helical" evidence="1">
    <location>
        <begin position="306"/>
        <end position="325"/>
    </location>
</feature>
<evidence type="ECO:0000259" key="2">
    <source>
        <dbReference type="Pfam" id="PF02517"/>
    </source>
</evidence>
<keyword evidence="1" id="KW-0472">Membrane</keyword>
<feature type="domain" description="CAAX prenyl protease 2/Lysostaphin resistance protein A-like" evidence="2">
    <location>
        <begin position="236"/>
        <end position="315"/>
    </location>
</feature>
<proteinExistence type="predicted"/>
<dbReference type="InterPro" id="IPR003675">
    <property type="entry name" value="Rce1/LyrA-like_dom"/>
</dbReference>
<dbReference type="Proteomes" id="UP000037784">
    <property type="component" value="Unassembled WGS sequence"/>
</dbReference>
<evidence type="ECO:0000313" key="3">
    <source>
        <dbReference type="EMBL" id="GAP62075.1"/>
    </source>
</evidence>
<accession>A0A0M8K5H0</accession>
<feature type="transmembrane region" description="Helical" evidence="1">
    <location>
        <begin position="26"/>
        <end position="47"/>
    </location>
</feature>
<comment type="caution">
    <text evidence="3">The sequence shown here is derived from an EMBL/GenBank/DDBJ whole genome shotgun (WGS) entry which is preliminary data.</text>
</comment>
<gene>
    <name evidence="3" type="ORF">ARMA_0498</name>
</gene>
<organism evidence="3 4">
    <name type="scientific">Ardenticatena maritima</name>
    <dbReference type="NCBI Taxonomy" id="872965"/>
    <lineage>
        <taxon>Bacteria</taxon>
        <taxon>Bacillati</taxon>
        <taxon>Chloroflexota</taxon>
        <taxon>Ardenticatenia</taxon>
        <taxon>Ardenticatenales</taxon>
        <taxon>Ardenticatenaceae</taxon>
        <taxon>Ardenticatena</taxon>
    </lineage>
</organism>
<sequence>MFELLWFLAVLLVANVAEKMRSWRVAAWALLLITNLLAMGLGLLTLLLGQILNTLDAAMLDTLPPNVLFFVQPTFALILFATGCAGMLVLLPPVRRGVAPLLRAFDPENMVHITALMFSVYVVGVSLAQILSGIGDLLQTLDASVSLLTVWAQGVVFVLFAFLGVGLFVRRSWRETLHRLGLERPTGRQIVLAVGIMLLLQVLDTMIVLLWQWLDPQGFEALNESFMGLIGGLMNVAGALSIGLTAGIGEELLFRGALQPRFGLLPTAVLFSLLHVQYGLSPAMLEVFVIALVLGVVRDRTNTTTVILVHALYNTLNVLLMSLLYSV</sequence>
<dbReference type="OrthoDB" id="2986398at2"/>
<dbReference type="GO" id="GO:0004175">
    <property type="term" value="F:endopeptidase activity"/>
    <property type="evidence" value="ECO:0007669"/>
    <property type="project" value="UniProtKB-ARBA"/>
</dbReference>
<protein>
    <recommendedName>
        <fullName evidence="2">CAAX prenyl protease 2/Lysostaphin resistance protein A-like domain-containing protein</fullName>
    </recommendedName>
</protein>
<reference evidence="4" key="1">
    <citation type="submission" date="2015-08" db="EMBL/GenBank/DDBJ databases">
        <title>Draft Genome Sequence of a Heterotrophic Facultative Anaerobic Bacterium Ardenticatena maritima Strain 110S.</title>
        <authorList>
            <person name="Kawaichi S."/>
            <person name="Yoshida T."/>
            <person name="Sako Y."/>
            <person name="Nakamura R."/>
        </authorList>
    </citation>
    <scope>NUCLEOTIDE SEQUENCE [LARGE SCALE GENOMIC DNA]</scope>
    <source>
        <strain evidence="4">110S</strain>
    </source>
</reference>
<feature type="transmembrane region" description="Helical" evidence="1">
    <location>
        <begin position="143"/>
        <end position="169"/>
    </location>
</feature>
<dbReference type="GO" id="GO:0080120">
    <property type="term" value="P:CAAX-box protein maturation"/>
    <property type="evidence" value="ECO:0007669"/>
    <property type="project" value="UniProtKB-ARBA"/>
</dbReference>
<keyword evidence="1" id="KW-0812">Transmembrane</keyword>
<keyword evidence="4" id="KW-1185">Reference proteome</keyword>
<evidence type="ECO:0000256" key="1">
    <source>
        <dbReference type="SAM" id="Phobius"/>
    </source>
</evidence>
<keyword evidence="1" id="KW-1133">Transmembrane helix</keyword>
<name>A0A0M8K5H0_9CHLR</name>
<feature type="transmembrane region" description="Helical" evidence="1">
    <location>
        <begin position="111"/>
        <end position="131"/>
    </location>
</feature>
<dbReference type="InParanoid" id="A0A0M8K5H0"/>
<dbReference type="AlphaFoldDB" id="A0A0M8K5H0"/>